<sequence>MGVPSLPGSCTLQPSPPPPPYAAGDQPAAPPPGKNSAGDPLATPRAEEFGPVTPVSCRTSGGRFSAVQGEALELHYCSSAEHGDSSAAGAVRMETTEAAGNRGAGGLRLCSIIVKPSSHRVSSIKDRLGPRQPESNFCFILKAKAVGRCFNCFAKDHRIAECRDPQRCILYSRCGHKARFCTRDTGKAATDAASTVYRRASADGGAPEADREGSMEFTPGDVELRPESVQTCAAWSFDLRDAERDLNLRALIAVQRDVRVCLSCAEVHRDVHGLVVTKISISSFLLRFERQEVRNAARERVQLVVARTALHVLPRTRQANAVLGRLRYRTRLCIEGVPSHAHKVETVLHLLPKQSFLDEVVSERETEDELGCYILWIWCMDPDAIAKAGTLRIAEPVLPPANYFERVGNMEWPELRMEAAVMLGYPVLIHLDRVVDYSSPPGSPSHQSYESDISGVPNVEWPVHHRYSWQLGVMDGQLAEHRPLVHSCLGGRRAARRLEMTGAKYRGCRCPRLAGMTSTDPSSGTKEDRAGQMAMGGGRITT</sequence>
<protein>
    <submittedName>
        <fullName evidence="2">Uncharacterized protein</fullName>
    </submittedName>
</protein>
<feature type="region of interest" description="Disordered" evidence="1">
    <location>
        <begin position="201"/>
        <end position="220"/>
    </location>
</feature>
<keyword evidence="3" id="KW-1185">Reference proteome</keyword>
<evidence type="ECO:0000313" key="3">
    <source>
        <dbReference type="Proteomes" id="UP000275267"/>
    </source>
</evidence>
<dbReference type="PANTHER" id="PTHR33087">
    <property type="entry name" value="OS07G0539200 PROTEIN"/>
    <property type="match status" value="1"/>
</dbReference>
<dbReference type="InterPro" id="IPR053253">
    <property type="entry name" value="Sex_diff_modulator"/>
</dbReference>
<dbReference type="EMBL" id="PQIB02000012">
    <property type="protein sequence ID" value="RLM79466.1"/>
    <property type="molecule type" value="Genomic_DNA"/>
</dbReference>
<accession>A0A3L6QJ94</accession>
<evidence type="ECO:0000256" key="1">
    <source>
        <dbReference type="SAM" id="MobiDB-lite"/>
    </source>
</evidence>
<feature type="region of interest" description="Disordered" evidence="1">
    <location>
        <begin position="516"/>
        <end position="542"/>
    </location>
</feature>
<gene>
    <name evidence="2" type="ORF">C2845_PM12G16810</name>
</gene>
<proteinExistence type="predicted"/>
<name>A0A3L6QJ94_PANMI</name>
<reference evidence="3" key="1">
    <citation type="journal article" date="2019" name="Nat. Commun.">
        <title>The genome of broomcorn millet.</title>
        <authorList>
            <person name="Zou C."/>
            <person name="Miki D."/>
            <person name="Li D."/>
            <person name="Tang Q."/>
            <person name="Xiao L."/>
            <person name="Rajput S."/>
            <person name="Deng P."/>
            <person name="Jia W."/>
            <person name="Huang R."/>
            <person name="Zhang M."/>
            <person name="Sun Y."/>
            <person name="Hu J."/>
            <person name="Fu X."/>
            <person name="Schnable P.S."/>
            <person name="Li F."/>
            <person name="Zhang H."/>
            <person name="Feng B."/>
            <person name="Zhu X."/>
            <person name="Liu R."/>
            <person name="Schnable J.C."/>
            <person name="Zhu J.-K."/>
            <person name="Zhang H."/>
        </authorList>
    </citation>
    <scope>NUCLEOTIDE SEQUENCE [LARGE SCALE GENOMIC DNA]</scope>
</reference>
<feature type="region of interest" description="Disordered" evidence="1">
    <location>
        <begin position="1"/>
        <end position="54"/>
    </location>
</feature>
<dbReference type="PANTHER" id="PTHR33087:SF21">
    <property type="entry name" value="OS03G0782100 PROTEIN"/>
    <property type="match status" value="1"/>
</dbReference>
<organism evidence="2 3">
    <name type="scientific">Panicum miliaceum</name>
    <name type="common">Proso millet</name>
    <name type="synonym">Broomcorn millet</name>
    <dbReference type="NCBI Taxonomy" id="4540"/>
    <lineage>
        <taxon>Eukaryota</taxon>
        <taxon>Viridiplantae</taxon>
        <taxon>Streptophyta</taxon>
        <taxon>Embryophyta</taxon>
        <taxon>Tracheophyta</taxon>
        <taxon>Spermatophyta</taxon>
        <taxon>Magnoliopsida</taxon>
        <taxon>Liliopsida</taxon>
        <taxon>Poales</taxon>
        <taxon>Poaceae</taxon>
        <taxon>PACMAD clade</taxon>
        <taxon>Panicoideae</taxon>
        <taxon>Panicodae</taxon>
        <taxon>Paniceae</taxon>
        <taxon>Panicinae</taxon>
        <taxon>Panicum</taxon>
        <taxon>Panicum sect. Panicum</taxon>
    </lineage>
</organism>
<dbReference type="Proteomes" id="UP000275267">
    <property type="component" value="Unassembled WGS sequence"/>
</dbReference>
<dbReference type="OrthoDB" id="719677at2759"/>
<comment type="caution">
    <text evidence="2">The sequence shown here is derived from an EMBL/GenBank/DDBJ whole genome shotgun (WGS) entry which is preliminary data.</text>
</comment>
<evidence type="ECO:0000313" key="2">
    <source>
        <dbReference type="EMBL" id="RLM79466.1"/>
    </source>
</evidence>
<dbReference type="AlphaFoldDB" id="A0A3L6QJ94"/>